<accession>W4M780</accession>
<organism evidence="1 2">
    <name type="scientific">Candidatus Entotheonella gemina</name>
    <dbReference type="NCBI Taxonomy" id="1429439"/>
    <lineage>
        <taxon>Bacteria</taxon>
        <taxon>Pseudomonadati</taxon>
        <taxon>Nitrospinota/Tectimicrobiota group</taxon>
        <taxon>Candidatus Tectimicrobiota</taxon>
        <taxon>Candidatus Entotheonellia</taxon>
        <taxon>Candidatus Entotheonellales</taxon>
        <taxon>Candidatus Entotheonellaceae</taxon>
        <taxon>Candidatus Entotheonella</taxon>
    </lineage>
</organism>
<reference evidence="1 2" key="1">
    <citation type="journal article" date="2014" name="Nature">
        <title>An environmental bacterial taxon with a large and distinct metabolic repertoire.</title>
        <authorList>
            <person name="Wilson M.C."/>
            <person name="Mori T."/>
            <person name="Ruckert C."/>
            <person name="Uria A.R."/>
            <person name="Helf M.J."/>
            <person name="Takada K."/>
            <person name="Gernert C."/>
            <person name="Steffens U.A."/>
            <person name="Heycke N."/>
            <person name="Schmitt S."/>
            <person name="Rinke C."/>
            <person name="Helfrich E.J."/>
            <person name="Brachmann A.O."/>
            <person name="Gurgui C."/>
            <person name="Wakimoto T."/>
            <person name="Kracht M."/>
            <person name="Crusemann M."/>
            <person name="Hentschel U."/>
            <person name="Abe I."/>
            <person name="Matsunaga S."/>
            <person name="Kalinowski J."/>
            <person name="Takeyama H."/>
            <person name="Piel J."/>
        </authorList>
    </citation>
    <scope>NUCLEOTIDE SEQUENCE [LARGE SCALE GENOMIC DNA]</scope>
    <source>
        <strain evidence="2">TSY2</strain>
    </source>
</reference>
<dbReference type="EMBL" id="AZHX01000943">
    <property type="protein sequence ID" value="ETX05492.1"/>
    <property type="molecule type" value="Genomic_DNA"/>
</dbReference>
<dbReference type="Proteomes" id="UP000019140">
    <property type="component" value="Unassembled WGS sequence"/>
</dbReference>
<keyword evidence="2" id="KW-1185">Reference proteome</keyword>
<name>W4M780_9BACT</name>
<dbReference type="AlphaFoldDB" id="W4M780"/>
<evidence type="ECO:0000313" key="1">
    <source>
        <dbReference type="EMBL" id="ETX05492.1"/>
    </source>
</evidence>
<sequence>MQRQSEERHNTERAEGVDIDAIVDRVQRQFMRRLEVEGERRGVTSWP</sequence>
<protein>
    <submittedName>
        <fullName evidence="1">Uncharacterized protein</fullName>
    </submittedName>
</protein>
<proteinExistence type="predicted"/>
<comment type="caution">
    <text evidence="1">The sequence shown here is derived from an EMBL/GenBank/DDBJ whole genome shotgun (WGS) entry which is preliminary data.</text>
</comment>
<gene>
    <name evidence="1" type="ORF">ETSY2_22615</name>
</gene>
<evidence type="ECO:0000313" key="2">
    <source>
        <dbReference type="Proteomes" id="UP000019140"/>
    </source>
</evidence>
<dbReference type="HOGENOM" id="CLU_3165882_0_0_7"/>